<feature type="region of interest" description="Disordered" evidence="6">
    <location>
        <begin position="1"/>
        <end position="29"/>
    </location>
</feature>
<keyword evidence="5" id="KW-0175">Coiled coil</keyword>
<dbReference type="Pfam" id="PF05648">
    <property type="entry name" value="PEX11"/>
    <property type="match status" value="1"/>
</dbReference>
<dbReference type="GO" id="GO:0005778">
    <property type="term" value="C:peroxisomal membrane"/>
    <property type="evidence" value="ECO:0007669"/>
    <property type="project" value="UniProtKB-SubCell"/>
</dbReference>
<dbReference type="PANTHER" id="PTHR12652">
    <property type="entry name" value="PEROXISOMAL BIOGENESIS FACTOR 11"/>
    <property type="match status" value="1"/>
</dbReference>
<dbReference type="InterPro" id="IPR008733">
    <property type="entry name" value="PEX11"/>
</dbReference>
<keyword evidence="3" id="KW-0576">Peroxisome</keyword>
<evidence type="ECO:0000256" key="5">
    <source>
        <dbReference type="SAM" id="Coils"/>
    </source>
</evidence>
<proteinExistence type="predicted"/>
<comment type="subcellular location">
    <subcellularLocation>
        <location evidence="4">Peroxisome membrane</location>
    </subcellularLocation>
</comment>
<evidence type="ECO:0000313" key="7">
    <source>
        <dbReference type="EMBL" id="KAJ5709780.1"/>
    </source>
</evidence>
<comment type="caution">
    <text evidence="7">The sequence shown here is derived from an EMBL/GenBank/DDBJ whole genome shotgun (WGS) entry which is preliminary data.</text>
</comment>
<dbReference type="GO" id="GO:0016559">
    <property type="term" value="P:peroxisome fission"/>
    <property type="evidence" value="ECO:0007669"/>
    <property type="project" value="InterPro"/>
</dbReference>
<dbReference type="Proteomes" id="UP001215712">
    <property type="component" value="Unassembled WGS sequence"/>
</dbReference>
<evidence type="ECO:0000256" key="3">
    <source>
        <dbReference type="ARBA" id="ARBA00023140"/>
    </source>
</evidence>
<dbReference type="PANTHER" id="PTHR12652:SF25">
    <property type="entry name" value="MICROBODY (PEROXISOME) PROLIFERATION PROTEIN PEROXIN 11C (EUROFUNG)"/>
    <property type="match status" value="1"/>
</dbReference>
<evidence type="ECO:0000256" key="4">
    <source>
        <dbReference type="ARBA" id="ARBA00046271"/>
    </source>
</evidence>
<evidence type="ECO:0000256" key="6">
    <source>
        <dbReference type="SAM" id="MobiDB-lite"/>
    </source>
</evidence>
<keyword evidence="1" id="KW-0962">Peroxisome biogenesis</keyword>
<evidence type="ECO:0000256" key="1">
    <source>
        <dbReference type="ARBA" id="ARBA00022593"/>
    </source>
</evidence>
<dbReference type="EMBL" id="JAQJAN010000018">
    <property type="protein sequence ID" value="KAJ5709780.1"/>
    <property type="molecule type" value="Genomic_DNA"/>
</dbReference>
<sequence>MSDSEHPPDTTPHDAQHVGKSNSPVAAGKSASRRELLAALTATDVTIRRLDLLLSSADGQERVLATVNYVASILHHLCASAPWIALQTRLGILARLRGNTASPSPSKPSPSKWAALSSLASETRYNLRLFGLLPLWIWGSDTLKNPIADPVIHALTILQVISNVIYQFLENVPYLASKGVISKKWINKYGGIDLWYIWSTRGWFGHIFFQFFVLWRQHVLRKRRMAAKRAAGNVETEELKAEEKEELREEIRSWKKSLVNNTIWAPLCVHWCFEKGIGIPENLIGLFSLMAGAWGLRDSWAATAKA</sequence>
<keyword evidence="8" id="KW-1185">Reference proteome</keyword>
<gene>
    <name evidence="7" type="ORF">N7493_010071</name>
</gene>
<protein>
    <submittedName>
        <fullName evidence="7">Peroxisomal biogenesis factor 11</fullName>
    </submittedName>
</protein>
<reference evidence="7" key="1">
    <citation type="journal article" date="2023" name="IMA Fungus">
        <title>Comparative genomic study of the Penicillium genus elucidates a diverse pangenome and 15 lateral gene transfer events.</title>
        <authorList>
            <person name="Petersen C."/>
            <person name="Sorensen T."/>
            <person name="Nielsen M.R."/>
            <person name="Sondergaard T.E."/>
            <person name="Sorensen J.L."/>
            <person name="Fitzpatrick D.A."/>
            <person name="Frisvad J.C."/>
            <person name="Nielsen K.L."/>
        </authorList>
    </citation>
    <scope>NUCLEOTIDE SEQUENCE</scope>
    <source>
        <strain evidence="7">IBT 17514</strain>
    </source>
</reference>
<evidence type="ECO:0000256" key="2">
    <source>
        <dbReference type="ARBA" id="ARBA00023136"/>
    </source>
</evidence>
<evidence type="ECO:0000313" key="8">
    <source>
        <dbReference type="Proteomes" id="UP001215712"/>
    </source>
</evidence>
<name>A0AAD6HEH3_9EURO</name>
<dbReference type="AlphaFoldDB" id="A0AAD6HEH3"/>
<reference evidence="7" key="2">
    <citation type="submission" date="2023-01" db="EMBL/GenBank/DDBJ databases">
        <authorList>
            <person name="Petersen C."/>
        </authorList>
    </citation>
    <scope>NUCLEOTIDE SEQUENCE</scope>
    <source>
        <strain evidence="7">IBT 17514</strain>
    </source>
</reference>
<keyword evidence="2" id="KW-0472">Membrane</keyword>
<organism evidence="7 8">
    <name type="scientific">Penicillium malachiteum</name>
    <dbReference type="NCBI Taxonomy" id="1324776"/>
    <lineage>
        <taxon>Eukaryota</taxon>
        <taxon>Fungi</taxon>
        <taxon>Dikarya</taxon>
        <taxon>Ascomycota</taxon>
        <taxon>Pezizomycotina</taxon>
        <taxon>Eurotiomycetes</taxon>
        <taxon>Eurotiomycetidae</taxon>
        <taxon>Eurotiales</taxon>
        <taxon>Aspergillaceae</taxon>
        <taxon>Penicillium</taxon>
    </lineage>
</organism>
<accession>A0AAD6HEH3</accession>
<feature type="compositionally biased region" description="Basic and acidic residues" evidence="6">
    <location>
        <begin position="1"/>
        <end position="17"/>
    </location>
</feature>
<feature type="coiled-coil region" evidence="5">
    <location>
        <begin position="227"/>
        <end position="257"/>
    </location>
</feature>